<dbReference type="InterPro" id="IPR003593">
    <property type="entry name" value="AAA+_ATPase"/>
</dbReference>
<feature type="transmembrane region" description="Helical" evidence="9">
    <location>
        <begin position="315"/>
        <end position="338"/>
    </location>
</feature>
<evidence type="ECO:0000313" key="13">
    <source>
        <dbReference type="Proteomes" id="UP000756346"/>
    </source>
</evidence>
<dbReference type="InterPro" id="IPR036640">
    <property type="entry name" value="ABC1_TM_sf"/>
</dbReference>
<dbReference type="SUPFAM" id="SSF52540">
    <property type="entry name" value="P-loop containing nucleoside triphosphate hydrolases"/>
    <property type="match status" value="2"/>
</dbReference>
<name>A0A9P9BLU9_9PEZI</name>
<dbReference type="Pfam" id="PF00664">
    <property type="entry name" value="ABC_membrane"/>
    <property type="match status" value="1"/>
</dbReference>
<feature type="transmembrane region" description="Helical" evidence="9">
    <location>
        <begin position="1163"/>
        <end position="1184"/>
    </location>
</feature>
<feature type="transmembrane region" description="Helical" evidence="9">
    <location>
        <begin position="35"/>
        <end position="57"/>
    </location>
</feature>
<evidence type="ECO:0000256" key="1">
    <source>
        <dbReference type="ARBA" id="ARBA00004141"/>
    </source>
</evidence>
<dbReference type="Proteomes" id="UP000756346">
    <property type="component" value="Unassembled WGS sequence"/>
</dbReference>
<feature type="compositionally biased region" description="Low complexity" evidence="8">
    <location>
        <begin position="864"/>
        <end position="875"/>
    </location>
</feature>
<dbReference type="Gene3D" id="1.20.1560.10">
    <property type="entry name" value="ABC transporter type 1, transmembrane domain"/>
    <property type="match status" value="2"/>
</dbReference>
<feature type="transmembrane region" description="Helical" evidence="9">
    <location>
        <begin position="951"/>
        <end position="977"/>
    </location>
</feature>
<dbReference type="PANTHER" id="PTHR24223">
    <property type="entry name" value="ATP-BINDING CASSETTE SUB-FAMILY C"/>
    <property type="match status" value="1"/>
</dbReference>
<evidence type="ECO:0000256" key="3">
    <source>
        <dbReference type="ARBA" id="ARBA00022692"/>
    </source>
</evidence>
<dbReference type="FunFam" id="1.20.1560.10:FF:000066">
    <property type="entry name" value="ABC multidrug transporter (Eurofung)"/>
    <property type="match status" value="1"/>
</dbReference>
<dbReference type="PROSITE" id="PS50929">
    <property type="entry name" value="ABC_TM1F"/>
    <property type="match status" value="2"/>
</dbReference>
<accession>A0A9P9BLU9</accession>
<evidence type="ECO:0000259" key="10">
    <source>
        <dbReference type="PROSITE" id="PS50893"/>
    </source>
</evidence>
<keyword evidence="3 9" id="KW-0812">Transmembrane</keyword>
<feature type="transmembrane region" description="Helical" evidence="9">
    <location>
        <begin position="539"/>
        <end position="567"/>
    </location>
</feature>
<feature type="transmembrane region" description="Helical" evidence="9">
    <location>
        <begin position="283"/>
        <end position="303"/>
    </location>
</feature>
<dbReference type="GO" id="GO:0140359">
    <property type="term" value="F:ABC-type transporter activity"/>
    <property type="evidence" value="ECO:0007669"/>
    <property type="project" value="InterPro"/>
</dbReference>
<dbReference type="InterPro" id="IPR056227">
    <property type="entry name" value="TMD0_ABC"/>
</dbReference>
<dbReference type="InterPro" id="IPR011527">
    <property type="entry name" value="ABC1_TM_dom"/>
</dbReference>
<feature type="transmembrane region" description="Helical" evidence="9">
    <location>
        <begin position="1137"/>
        <end position="1157"/>
    </location>
</feature>
<comment type="caution">
    <text evidence="12">The sequence shown here is derived from an EMBL/GenBank/DDBJ whole genome shotgun (WGS) entry which is preliminary data.</text>
</comment>
<evidence type="ECO:0000256" key="9">
    <source>
        <dbReference type="SAM" id="Phobius"/>
    </source>
</evidence>
<evidence type="ECO:0000256" key="5">
    <source>
        <dbReference type="ARBA" id="ARBA00022840"/>
    </source>
</evidence>
<keyword evidence="13" id="KW-1185">Reference proteome</keyword>
<proteinExistence type="predicted"/>
<feature type="transmembrane region" description="Helical" evidence="9">
    <location>
        <begin position="421"/>
        <end position="448"/>
    </location>
</feature>
<evidence type="ECO:0000259" key="11">
    <source>
        <dbReference type="PROSITE" id="PS50929"/>
    </source>
</evidence>
<dbReference type="GeneID" id="70180132"/>
<dbReference type="GO" id="GO:0016020">
    <property type="term" value="C:membrane"/>
    <property type="evidence" value="ECO:0007669"/>
    <property type="project" value="UniProtKB-SubCell"/>
</dbReference>
<evidence type="ECO:0000313" key="12">
    <source>
        <dbReference type="EMBL" id="KAH7025269.1"/>
    </source>
</evidence>
<dbReference type="Gene3D" id="3.40.50.300">
    <property type="entry name" value="P-loop containing nucleotide triphosphate hydrolases"/>
    <property type="match status" value="2"/>
</dbReference>
<dbReference type="SUPFAM" id="SSF90123">
    <property type="entry name" value="ABC transporter transmembrane region"/>
    <property type="match status" value="2"/>
</dbReference>
<feature type="domain" description="ABC transporter" evidence="10">
    <location>
        <begin position="1232"/>
        <end position="1458"/>
    </location>
</feature>
<evidence type="ECO:0000256" key="6">
    <source>
        <dbReference type="ARBA" id="ARBA00022989"/>
    </source>
</evidence>
<dbReference type="InterPro" id="IPR017871">
    <property type="entry name" value="ABC_transporter-like_CS"/>
</dbReference>
<dbReference type="PANTHER" id="PTHR24223:SF399">
    <property type="entry name" value="ABC TRANSPORTER ATNG"/>
    <property type="match status" value="1"/>
</dbReference>
<evidence type="ECO:0000256" key="2">
    <source>
        <dbReference type="ARBA" id="ARBA00022448"/>
    </source>
</evidence>
<keyword evidence="6 9" id="KW-1133">Transmembrane helix</keyword>
<feature type="transmembrane region" description="Helical" evidence="9">
    <location>
        <begin position="902"/>
        <end position="931"/>
    </location>
</feature>
<dbReference type="CDD" id="cd18580">
    <property type="entry name" value="ABC_6TM_ABCC_D2"/>
    <property type="match status" value="1"/>
</dbReference>
<feature type="transmembrane region" description="Helical" evidence="9">
    <location>
        <begin position="103"/>
        <end position="124"/>
    </location>
</feature>
<dbReference type="InterPro" id="IPR044726">
    <property type="entry name" value="ABCC_6TM_D2"/>
</dbReference>
<feature type="transmembrane region" description="Helical" evidence="9">
    <location>
        <begin position="1050"/>
        <end position="1070"/>
    </location>
</feature>
<dbReference type="Pfam" id="PF24357">
    <property type="entry name" value="TMD0_ABC"/>
    <property type="match status" value="1"/>
</dbReference>
<keyword evidence="7 9" id="KW-0472">Membrane</keyword>
<dbReference type="GO" id="GO:0016887">
    <property type="term" value="F:ATP hydrolysis activity"/>
    <property type="evidence" value="ECO:0007669"/>
    <property type="project" value="InterPro"/>
</dbReference>
<dbReference type="InterPro" id="IPR050173">
    <property type="entry name" value="ABC_transporter_C-like"/>
</dbReference>
<dbReference type="PROSITE" id="PS00211">
    <property type="entry name" value="ABC_TRANSPORTER_1"/>
    <property type="match status" value="1"/>
</dbReference>
<protein>
    <submittedName>
        <fullName evidence="12">ABC transporter</fullName>
    </submittedName>
</protein>
<dbReference type="EMBL" id="JAGTJQ010000009">
    <property type="protein sequence ID" value="KAH7025269.1"/>
    <property type="molecule type" value="Genomic_DNA"/>
</dbReference>
<keyword evidence="4" id="KW-0547">Nucleotide-binding</keyword>
<reference evidence="12" key="1">
    <citation type="journal article" date="2021" name="Nat. Commun.">
        <title>Genetic determinants of endophytism in the Arabidopsis root mycobiome.</title>
        <authorList>
            <person name="Mesny F."/>
            <person name="Miyauchi S."/>
            <person name="Thiergart T."/>
            <person name="Pickel B."/>
            <person name="Atanasova L."/>
            <person name="Karlsson M."/>
            <person name="Huettel B."/>
            <person name="Barry K.W."/>
            <person name="Haridas S."/>
            <person name="Chen C."/>
            <person name="Bauer D."/>
            <person name="Andreopoulos W."/>
            <person name="Pangilinan J."/>
            <person name="LaButti K."/>
            <person name="Riley R."/>
            <person name="Lipzen A."/>
            <person name="Clum A."/>
            <person name="Drula E."/>
            <person name="Henrissat B."/>
            <person name="Kohler A."/>
            <person name="Grigoriev I.V."/>
            <person name="Martin F.M."/>
            <person name="Hacquard S."/>
        </authorList>
    </citation>
    <scope>NUCLEOTIDE SEQUENCE</scope>
    <source>
        <strain evidence="12">MPI-CAGE-CH-0230</strain>
    </source>
</reference>
<dbReference type="InterPro" id="IPR027417">
    <property type="entry name" value="P-loop_NTPase"/>
</dbReference>
<dbReference type="GO" id="GO:0005524">
    <property type="term" value="F:ATP binding"/>
    <property type="evidence" value="ECO:0007669"/>
    <property type="project" value="UniProtKB-KW"/>
</dbReference>
<evidence type="ECO:0000256" key="8">
    <source>
        <dbReference type="SAM" id="MobiDB-lite"/>
    </source>
</evidence>
<feature type="transmembrane region" description="Helical" evidence="9">
    <location>
        <begin position="495"/>
        <end position="519"/>
    </location>
</feature>
<keyword evidence="2" id="KW-0813">Transport</keyword>
<evidence type="ECO:0000256" key="4">
    <source>
        <dbReference type="ARBA" id="ARBA00022741"/>
    </source>
</evidence>
<feature type="transmembrane region" description="Helical" evidence="9">
    <location>
        <begin position="1026"/>
        <end position="1044"/>
    </location>
</feature>
<gene>
    <name evidence="12" type="ORF">B0I36DRAFT_251055</name>
</gene>
<dbReference type="SMART" id="SM00382">
    <property type="entry name" value="AAA"/>
    <property type="match status" value="2"/>
</dbReference>
<feature type="domain" description="ABC transporter" evidence="10">
    <location>
        <begin position="624"/>
        <end position="851"/>
    </location>
</feature>
<comment type="subcellular location">
    <subcellularLocation>
        <location evidence="1">Membrane</location>
        <topology evidence="1">Multi-pass membrane protein</topology>
    </subcellularLocation>
</comment>
<dbReference type="PROSITE" id="PS50893">
    <property type="entry name" value="ABC_TRANSPORTER_2"/>
    <property type="match status" value="2"/>
</dbReference>
<dbReference type="InterPro" id="IPR003439">
    <property type="entry name" value="ABC_transporter-like_ATP-bd"/>
</dbReference>
<sequence>METVQLSVCPDNTLGPWAGPGCRGGFDFTLLFEEAALSLPVHAVFLLAVPVRILQLVRLPTRASSGPLRVLKAISAVSLAALNIALVGLWARDGGYAVTNTRASTANAVLAFVASVAVCALTWLEHDRSRRPASLLSIYLYLSVLLDLARTRTLWLLDPGSSAIAALFTTTLVMRLVTAALESFQKGASANIDDKVSTPEAIRGPLSTATFTWLLPLLRGGYRKVFSVNDLYPVDEWLSSKDLHETLQREWEKVPNKAAPNALLFTWLRVFAGAFWAPAVPRLFIIAFTYAQPFLIQAAVEFASAPKGMPYDNYGYGLIGAFFLVYAGMAISVGQFYWRLRRMISMTRSSVVGLIFNESLLIDPHGPGANPLGALTLANADTDAAQQGLYQAHDLWSSIVEIVIADYLIWRQMGAACAVPIAVAVLAVVVSSLVAAPTGAALGVWLVAIQERVVKTATTLGAVKWMKMAGLADPAFQGIRNLRLNELKVSLKYRILAGGSMVVLMFAPVWSPILTFSLYTGLAARDGTILSPATIFTAYSLISLLSGPLLTLTLTIPVIFGSIAAFGRIQAFLNGQRRTDTRNLVGEGPALPHVDVDPSKMLDTSTVHTIAKTEGSSSSNDTIATLQGTFRWTADAEPVLDIQDLRIPRKKVTVILGPVGCGKSTLLKAILGELCGFEGTIRTNYAGVAYCDQNPWIPNDTVRRLITGWGEIDETWYQRVLKASELQHDLGIWPAGDQTQTASAGLAMSGGQKHRLALARAVYSGKELIVLDDLFKTLDASTESRVLENLWGTEGFLRASGTSTILASSDDKHMAYADYVVALDEKGHVKAEGSPEEVSEVLGIPAPQRCAPITEQAKEEKSSEATLAPTSASPAAPVAPVVDEEFTEQARRLGDKGTLREYAFAAGWPTLIMVALSLAAYAFCGSFPTIWLGWWAEQSALDPYTPIGKWLGIYVLLGVGSLAGAALAIWLFMVVIINKCGVIFHERLLNAVSKAPLSFFSSVDAGTTLNRFSEDIRLIDMEVPTAVYGMGTTGAVLLAQFAILAYITKYIAVVIPILALVFYFVQHFYLRTSRQLRLLDIELKAPVSSKLLELSSGLVSIRAFQWHDKMLDQSLAVLDESQIPCYLLGSVQCWLNFSIEMMMLVLALVFIVITTVLRQDTGAVNMGVGLTSLLSINGSVKLIINFWVMLENALGAIARVSRFSKVMDKDEAAGTTPRAAPQDPKWPAAGVIEVRDIVASYPSSGVCLDKISFTVNPGQKIAVCGRTGSGKSSLVLCLLGMMDTDTGSVVIDGVDIATLPRDYVPTRVVACPQEAHIMHDTIRRNVDPLGVADDAKIRDVLERVQLWATAEAVGGLDTVIFQEALSPGQAQLLVLARAMLRDSKILILDEPTRSLDATMTELVRGIINDWFANWTVISVTHNVDDLLDYDAVAVLDDGKLVSYGPHVPEPVAEAVEQI</sequence>
<keyword evidence="5" id="KW-0067">ATP-binding</keyword>
<feature type="region of interest" description="Disordered" evidence="8">
    <location>
        <begin position="855"/>
        <end position="875"/>
    </location>
</feature>
<dbReference type="Pfam" id="PF00005">
    <property type="entry name" value="ABC_tran"/>
    <property type="match status" value="2"/>
</dbReference>
<dbReference type="OrthoDB" id="6500128at2759"/>
<feature type="domain" description="ABC transmembrane type-1" evidence="11">
    <location>
        <begin position="283"/>
        <end position="559"/>
    </location>
</feature>
<feature type="transmembrane region" description="Helical" evidence="9">
    <location>
        <begin position="69"/>
        <end position="91"/>
    </location>
</feature>
<feature type="domain" description="ABC transmembrane type-1" evidence="11">
    <location>
        <begin position="912"/>
        <end position="1192"/>
    </location>
</feature>
<evidence type="ECO:0000256" key="7">
    <source>
        <dbReference type="ARBA" id="ARBA00023136"/>
    </source>
</evidence>
<organism evidence="12 13">
    <name type="scientific">Microdochium trichocladiopsis</name>
    <dbReference type="NCBI Taxonomy" id="1682393"/>
    <lineage>
        <taxon>Eukaryota</taxon>
        <taxon>Fungi</taxon>
        <taxon>Dikarya</taxon>
        <taxon>Ascomycota</taxon>
        <taxon>Pezizomycotina</taxon>
        <taxon>Sordariomycetes</taxon>
        <taxon>Xylariomycetidae</taxon>
        <taxon>Xylariales</taxon>
        <taxon>Microdochiaceae</taxon>
        <taxon>Microdochium</taxon>
    </lineage>
</organism>
<dbReference type="RefSeq" id="XP_046008817.1">
    <property type="nucleotide sequence ID" value="XM_046150586.1"/>
</dbReference>